<keyword evidence="2" id="KW-1185">Reference proteome</keyword>
<evidence type="ECO:0000313" key="1">
    <source>
        <dbReference type="EMBL" id="SDC41867.1"/>
    </source>
</evidence>
<proteinExistence type="predicted"/>
<gene>
    <name evidence="1" type="ORF">SAMN05216410_1840</name>
</gene>
<accession>A0A1G6LFY4</accession>
<dbReference type="EMBL" id="FMYH01000002">
    <property type="protein sequence ID" value="SDC41867.1"/>
    <property type="molecule type" value="Genomic_DNA"/>
</dbReference>
<sequence length="223" mass="24956">MLLFVLGQLYLIDNPAPIAGAPWNFTATSGTGTGHHVIRSVLAEPIGIWRTDPKEGTAELVDAATDLLVRGFDSPSLRVLAGTSPREPQAVVGPILTSTLGELGVDDLLRVSADRAGLVARLRRFLDGRLTLRELSFWAHCEIDHDGDPDCQAFVDLDDLYNDWEYAGLDVVRLEAIARREARAFLDGSRPASFDEFWPWLPAAPRRDFFAWWRTVFRRRRAD</sequence>
<evidence type="ECO:0000313" key="2">
    <source>
        <dbReference type="Proteomes" id="UP000199039"/>
    </source>
</evidence>
<name>A0A1G6LFY4_9MICO</name>
<dbReference type="Proteomes" id="UP000199039">
    <property type="component" value="Unassembled WGS sequence"/>
</dbReference>
<protein>
    <submittedName>
        <fullName evidence="1">Uncharacterized protein</fullName>
    </submittedName>
</protein>
<dbReference type="AlphaFoldDB" id="A0A1G6LFY4"/>
<organism evidence="1 2">
    <name type="scientific">Sanguibacter gelidistatuariae</name>
    <dbReference type="NCBI Taxonomy" id="1814289"/>
    <lineage>
        <taxon>Bacteria</taxon>
        <taxon>Bacillati</taxon>
        <taxon>Actinomycetota</taxon>
        <taxon>Actinomycetes</taxon>
        <taxon>Micrococcales</taxon>
        <taxon>Sanguibacteraceae</taxon>
        <taxon>Sanguibacter</taxon>
    </lineage>
</organism>
<reference evidence="1 2" key="1">
    <citation type="submission" date="2016-09" db="EMBL/GenBank/DDBJ databases">
        <authorList>
            <person name="Capua I."/>
            <person name="De Benedictis P."/>
            <person name="Joannis T."/>
            <person name="Lombin L.H."/>
            <person name="Cattoli G."/>
        </authorList>
    </citation>
    <scope>NUCLEOTIDE SEQUENCE [LARGE SCALE GENOMIC DNA]</scope>
    <source>
        <strain evidence="1 2">ISLP-3</strain>
    </source>
</reference>